<dbReference type="STRING" id="356882.A0A423VCB7"/>
<evidence type="ECO:0000313" key="2">
    <source>
        <dbReference type="Proteomes" id="UP000283895"/>
    </source>
</evidence>
<proteinExistence type="predicted"/>
<gene>
    <name evidence="1" type="ORF">VMCG_10376</name>
</gene>
<dbReference type="InterPro" id="IPR010323">
    <property type="entry name" value="DUF924"/>
</dbReference>
<comment type="caution">
    <text evidence="1">The sequence shown here is derived from an EMBL/GenBank/DDBJ whole genome shotgun (WGS) entry which is preliminary data.</text>
</comment>
<dbReference type="SUPFAM" id="SSF48452">
    <property type="entry name" value="TPR-like"/>
    <property type="match status" value="1"/>
</dbReference>
<organism evidence="1 2">
    <name type="scientific">Cytospora schulzeri</name>
    <dbReference type="NCBI Taxonomy" id="448051"/>
    <lineage>
        <taxon>Eukaryota</taxon>
        <taxon>Fungi</taxon>
        <taxon>Dikarya</taxon>
        <taxon>Ascomycota</taxon>
        <taxon>Pezizomycotina</taxon>
        <taxon>Sordariomycetes</taxon>
        <taxon>Sordariomycetidae</taxon>
        <taxon>Diaporthales</taxon>
        <taxon>Cytosporaceae</taxon>
        <taxon>Cytospora</taxon>
    </lineage>
</organism>
<sequence length="252" mass="28846">MASGLNQALPPMPIDGVQKLWFKRISSEEDMVVPCKESLMKWFKRDQERIFRPILDEMQSLDLTGQTIIDSLCPLSPLQCISLIVLFDQTPRNIYRQAESSVVFTVFDPIAHYIAEAAIASGVHRHPSVKYRIGHRQWIIMPFMHSESLEEYKKAVRLVQEMVEDVKAVGVSELQISDEHVQADDELKCKLMIAANKEAAIQLCESQVQFELKHKDIIDRFGRYPHRNVPLGRNMTKDEQEFLDSGGDTFSG</sequence>
<dbReference type="InterPro" id="IPR011990">
    <property type="entry name" value="TPR-like_helical_dom_sf"/>
</dbReference>
<name>A0A423VCB7_9PEZI</name>
<dbReference type="EMBL" id="LKEA01000078">
    <property type="protein sequence ID" value="ROV88561.1"/>
    <property type="molecule type" value="Genomic_DNA"/>
</dbReference>
<protein>
    <submittedName>
        <fullName evidence="1">Uncharacterized protein</fullName>
    </submittedName>
</protein>
<dbReference type="Pfam" id="PF06041">
    <property type="entry name" value="DUF924"/>
    <property type="match status" value="1"/>
</dbReference>
<dbReference type="Gene3D" id="1.20.58.320">
    <property type="entry name" value="TPR-like"/>
    <property type="match status" value="1"/>
</dbReference>
<dbReference type="Proteomes" id="UP000283895">
    <property type="component" value="Unassembled WGS sequence"/>
</dbReference>
<reference evidence="1 2" key="1">
    <citation type="submission" date="2015-09" db="EMBL/GenBank/DDBJ databases">
        <title>Host preference determinants of Valsa canker pathogens revealed by comparative genomics.</title>
        <authorList>
            <person name="Yin Z."/>
            <person name="Huang L."/>
        </authorList>
    </citation>
    <scope>NUCLEOTIDE SEQUENCE [LARGE SCALE GENOMIC DNA]</scope>
    <source>
        <strain evidence="1 2">03-1</strain>
    </source>
</reference>
<dbReference type="Gene3D" id="1.25.40.10">
    <property type="entry name" value="Tetratricopeptide repeat domain"/>
    <property type="match status" value="1"/>
</dbReference>
<dbReference type="OrthoDB" id="414698at2759"/>
<keyword evidence="2" id="KW-1185">Reference proteome</keyword>
<accession>A0A423VCB7</accession>
<evidence type="ECO:0000313" key="1">
    <source>
        <dbReference type="EMBL" id="ROV88561.1"/>
    </source>
</evidence>
<dbReference type="AlphaFoldDB" id="A0A423VCB7"/>